<keyword evidence="4" id="KW-1185">Reference proteome</keyword>
<comment type="caution">
    <text evidence="3">The sequence shown here is derived from an EMBL/GenBank/DDBJ whole genome shotgun (WGS) entry which is preliminary data.</text>
</comment>
<keyword evidence="1" id="KW-0812">Transmembrane</keyword>
<feature type="transmembrane region" description="Helical" evidence="1">
    <location>
        <begin position="95"/>
        <end position="115"/>
    </location>
</feature>
<keyword evidence="1" id="KW-1133">Transmembrane helix</keyword>
<evidence type="ECO:0000259" key="2">
    <source>
        <dbReference type="Pfam" id="PF10099"/>
    </source>
</evidence>
<dbReference type="InterPro" id="IPR018764">
    <property type="entry name" value="RskA_C"/>
</dbReference>
<name>A0ABV6IJE0_9BURK</name>
<organism evidence="3 4">
    <name type="scientific">Undibacterium danionis</name>
    <dbReference type="NCBI Taxonomy" id="1812100"/>
    <lineage>
        <taxon>Bacteria</taxon>
        <taxon>Pseudomonadati</taxon>
        <taxon>Pseudomonadota</taxon>
        <taxon>Betaproteobacteria</taxon>
        <taxon>Burkholderiales</taxon>
        <taxon>Oxalobacteraceae</taxon>
        <taxon>Undibacterium</taxon>
    </lineage>
</organism>
<proteinExistence type="predicted"/>
<keyword evidence="1" id="KW-0472">Membrane</keyword>
<dbReference type="PANTHER" id="PTHR37461">
    <property type="entry name" value="ANTI-SIGMA-K FACTOR RSKA"/>
    <property type="match status" value="1"/>
</dbReference>
<dbReference type="RefSeq" id="WP_390213520.1">
    <property type="nucleotide sequence ID" value="NZ_JBHLXJ010000015.1"/>
</dbReference>
<accession>A0ABV6IJE0</accession>
<reference evidence="3 4" key="1">
    <citation type="submission" date="2024-09" db="EMBL/GenBank/DDBJ databases">
        <authorList>
            <person name="Sun Q."/>
            <person name="Mori K."/>
        </authorList>
    </citation>
    <scope>NUCLEOTIDE SEQUENCE [LARGE SCALE GENOMIC DNA]</scope>
    <source>
        <strain evidence="3 4">CCM 8677</strain>
    </source>
</reference>
<dbReference type="Pfam" id="PF10099">
    <property type="entry name" value="RskA_C"/>
    <property type="match status" value="1"/>
</dbReference>
<dbReference type="Proteomes" id="UP001589844">
    <property type="component" value="Unassembled WGS sequence"/>
</dbReference>
<sequence>MNIQHNQHLQHKLAAEFVLGTLRGGARRRFNTWLQTDPHLQQIVREWQAHLMPMMEFSTAKVPQAQVWNNIEKQLKLGAERSQKAVFQFLHELKFWRGLSMIASAALILVALFVLKPQDNGLPAEMYVATLSDEKAQPIAIISSDSKRRQVLLRFVNRPQVASNQSLELWSISKEGKVRSLGLVDQASNVGNGANTTDKSGEILRINLPEGVANDTPQLLAISLEPKGGSGNPEKPSGPILFKGNWLKTV</sequence>
<gene>
    <name evidence="3" type="ORF">ACFFJH_14220</name>
</gene>
<evidence type="ECO:0000256" key="1">
    <source>
        <dbReference type="SAM" id="Phobius"/>
    </source>
</evidence>
<protein>
    <submittedName>
        <fullName evidence="3">Anti-sigma factor domain-containing protein</fullName>
    </submittedName>
</protein>
<evidence type="ECO:0000313" key="3">
    <source>
        <dbReference type="EMBL" id="MFC0350969.1"/>
    </source>
</evidence>
<evidence type="ECO:0000313" key="4">
    <source>
        <dbReference type="Proteomes" id="UP001589844"/>
    </source>
</evidence>
<feature type="domain" description="Anti-sigma K factor RskA C-terminal" evidence="2">
    <location>
        <begin position="103"/>
        <end position="240"/>
    </location>
</feature>
<dbReference type="EMBL" id="JBHLXJ010000015">
    <property type="protein sequence ID" value="MFC0350969.1"/>
    <property type="molecule type" value="Genomic_DNA"/>
</dbReference>
<dbReference type="InterPro" id="IPR051474">
    <property type="entry name" value="Anti-sigma-K/W_factor"/>
</dbReference>
<dbReference type="PANTHER" id="PTHR37461:SF1">
    <property type="entry name" value="ANTI-SIGMA-K FACTOR RSKA"/>
    <property type="match status" value="1"/>
</dbReference>